<dbReference type="EMBL" id="CP068391">
    <property type="protein sequence ID" value="QQX53060.1"/>
    <property type="molecule type" value="Genomic_DNA"/>
</dbReference>
<protein>
    <submittedName>
        <fullName evidence="1">Uncharacterized protein</fullName>
    </submittedName>
</protein>
<evidence type="ECO:0000313" key="2">
    <source>
        <dbReference type="Proteomes" id="UP000596176"/>
    </source>
</evidence>
<proteinExistence type="predicted"/>
<dbReference type="SUPFAM" id="SSF48239">
    <property type="entry name" value="Terpenoid cyclases/Protein prenyltransferases"/>
    <property type="match status" value="1"/>
</dbReference>
<reference evidence="1 2" key="1">
    <citation type="submission" date="2021-01" db="EMBL/GenBank/DDBJ databases">
        <title>Chromosome sequence of Serratia proteamaculans strain 94 rif-r, isolated from spoiled beef.</title>
        <authorList>
            <person name="Zaytseva Y.V."/>
            <person name="Iablokov S.N."/>
            <person name="Klyukina A."/>
        </authorList>
    </citation>
    <scope>NUCLEOTIDE SEQUENCE [LARGE SCALE GENOMIC DNA]</scope>
    <source>
        <strain evidence="1 2">94 rif-r</strain>
    </source>
</reference>
<accession>A0A7U0RNG4</accession>
<dbReference type="RefSeq" id="WP_207976900.1">
    <property type="nucleotide sequence ID" value="NZ_CP068391.1"/>
</dbReference>
<dbReference type="Proteomes" id="UP000596176">
    <property type="component" value="Chromosome"/>
</dbReference>
<organism evidence="1 2">
    <name type="scientific">Serratia proteamaculans</name>
    <dbReference type="NCBI Taxonomy" id="28151"/>
    <lineage>
        <taxon>Bacteria</taxon>
        <taxon>Pseudomonadati</taxon>
        <taxon>Pseudomonadota</taxon>
        <taxon>Gammaproteobacteria</taxon>
        <taxon>Enterobacterales</taxon>
        <taxon>Yersiniaceae</taxon>
        <taxon>Serratia</taxon>
    </lineage>
</organism>
<sequence>MVERHAVLPAAWNALVSALCQEAPYLHTTLVPEIARFSQARLASGCLAAAFNTSLLGYNGCPLEFTVSSSNPQALSCTLDPFLPRYAEDRGVENFYRHYQQLTFSPPQQKVESCLAAVGHMQRQSAQPLRFGSWLGRKYSPETVKTKVYSEVSPGIPDPDGWPGGVKDYPAAACQQAGLSLLMVGYYPQQPASPREYYFQWHSARITDADILAVMTFFGCERLFPALVPLLDHALQQALNSEGFPATTYGFSLVYGPGDELESFTLFTMAASFFGDNTRVFPAVQALLTQSRQTMPLLQCAISAQVPLQFNVVGFSVDIQGRQAISCTFSPQNTHFEEIPLSPAPSTIRTVRSSLTALLEQQCASGAFTAHVRTPDGRWHQDENAFVTAQVLRTLDYTPQTAPFIERALDFLIACETRPFHFSFWPTVAHPQWMANQRICADIDDTAIITELLYKFGRISLAQVRQTIAQMNGYQIRRVDPRQAAVQHQWAECQSFHTWMKDDNDIRQLDCCVNTNALILLHTLVAGSDAVLPAYRRIIQMLNQALQWSGHRYDRISTLTPYYAHPNEWRAALAYASLAGIPQLTPLIDALAHWHWPTDRLESPLYRRHDGRFLWTSSCLNQFRTLAQTERNEDNHEYLSQ</sequence>
<name>A0A7U0RNG4_SERPR</name>
<dbReference type="AlphaFoldDB" id="A0A7U0RNG4"/>
<evidence type="ECO:0000313" key="1">
    <source>
        <dbReference type="EMBL" id="QQX53060.1"/>
    </source>
</evidence>
<dbReference type="InterPro" id="IPR008930">
    <property type="entry name" value="Terpenoid_cyclase/PrenylTrfase"/>
</dbReference>
<gene>
    <name evidence="1" type="ORF">JKX24_23345</name>
</gene>